<dbReference type="SUPFAM" id="SSF51445">
    <property type="entry name" value="(Trans)glycosidases"/>
    <property type="match status" value="1"/>
</dbReference>
<dbReference type="GO" id="GO:0004553">
    <property type="term" value="F:hydrolase activity, hydrolyzing O-glycosyl compounds"/>
    <property type="evidence" value="ECO:0007669"/>
    <property type="project" value="InterPro"/>
</dbReference>
<comment type="similarity">
    <text evidence="1">Belongs to the glycosyl hydrolase 2 family.</text>
</comment>
<dbReference type="InterPro" id="IPR006101">
    <property type="entry name" value="Glyco_hydro_2"/>
</dbReference>
<keyword evidence="11" id="KW-1185">Reference proteome</keyword>
<dbReference type="Pfam" id="PF00703">
    <property type="entry name" value="Glyco_hydro_2"/>
    <property type="match status" value="1"/>
</dbReference>
<comment type="caution">
    <text evidence="10">The sequence shown here is derived from an EMBL/GenBank/DDBJ whole genome shotgun (WGS) entry which is preliminary data.</text>
</comment>
<dbReference type="AlphaFoldDB" id="A0AAJ0MF86"/>
<dbReference type="InterPro" id="IPR013783">
    <property type="entry name" value="Ig-like_fold"/>
</dbReference>
<feature type="signal peptide" evidence="4">
    <location>
        <begin position="1"/>
        <end position="30"/>
    </location>
</feature>
<dbReference type="Pfam" id="PF22666">
    <property type="entry name" value="Glyco_hydro_2_N2"/>
    <property type="match status" value="1"/>
</dbReference>
<dbReference type="InterPro" id="IPR023232">
    <property type="entry name" value="Glyco_hydro_2_AS"/>
</dbReference>
<evidence type="ECO:0000256" key="4">
    <source>
        <dbReference type="SAM" id="SignalP"/>
    </source>
</evidence>
<reference evidence="10" key="2">
    <citation type="submission" date="2023-06" db="EMBL/GenBank/DDBJ databases">
        <authorList>
            <consortium name="Lawrence Berkeley National Laboratory"/>
            <person name="Haridas S."/>
            <person name="Hensen N."/>
            <person name="Bonometti L."/>
            <person name="Westerberg I."/>
            <person name="Brannstrom I.O."/>
            <person name="Guillou S."/>
            <person name="Cros-Aarteil S."/>
            <person name="Calhoun S."/>
            <person name="Kuo A."/>
            <person name="Mondo S."/>
            <person name="Pangilinan J."/>
            <person name="Riley R."/>
            <person name="Labutti K."/>
            <person name="Andreopoulos B."/>
            <person name="Lipzen A."/>
            <person name="Chen C."/>
            <person name="Yanf M."/>
            <person name="Daum C."/>
            <person name="Ng V."/>
            <person name="Clum A."/>
            <person name="Steindorff A."/>
            <person name="Ohm R."/>
            <person name="Martin F."/>
            <person name="Silar P."/>
            <person name="Natvig D."/>
            <person name="Lalanne C."/>
            <person name="Gautier V."/>
            <person name="Ament-Velasquez S.L."/>
            <person name="Kruys A."/>
            <person name="Hutchinson M.I."/>
            <person name="Powell A.J."/>
            <person name="Barry K."/>
            <person name="Miller A.N."/>
            <person name="Grigoriev I.V."/>
            <person name="Debuchy R."/>
            <person name="Gladieux P."/>
            <person name="Thoren M.H."/>
            <person name="Johannesson H."/>
        </authorList>
    </citation>
    <scope>NUCLEOTIDE SEQUENCE</scope>
    <source>
        <strain evidence="10">CBS 955.72</strain>
    </source>
</reference>
<name>A0AAJ0MF86_9PEZI</name>
<evidence type="ECO:0000313" key="10">
    <source>
        <dbReference type="EMBL" id="KAK3356485.1"/>
    </source>
</evidence>
<evidence type="ECO:0000259" key="5">
    <source>
        <dbReference type="Pfam" id="PF00703"/>
    </source>
</evidence>
<dbReference type="InterPro" id="IPR006102">
    <property type="entry name" value="Ig-like_GH2"/>
</dbReference>
<feature type="domain" description="DUF4982" evidence="7">
    <location>
        <begin position="696"/>
        <end position="755"/>
    </location>
</feature>
<evidence type="ECO:0000256" key="3">
    <source>
        <dbReference type="ARBA" id="ARBA00023295"/>
    </source>
</evidence>
<sequence length="877" mass="96117">MDFPLITSCSCRSTVLRILLFLSLHLPVFALTGAIPQQEARRISLNSGWRFQRSTSTPDNLSYSKLKQWILPSANNFIVDSTKHARRPADQPDNVTISQPSFDDSSWEKLNLPHDWAVKGPFYTASNAVIGGGMGRLPIQGVGWYRRNFSANTADKAKSVYLDIDGAMSYAMVWLNGNLVGGWPYGYASFRLDLTPYLSVGDNTLAIRLDNTVDSSRFYPGAGIYRNVWLTKVSTTHVGQTGTWISCKQVSNQSATLDLVVQVENAANGGVRAEVDVTTDVHIFDSGTGKAGEKVAQFPSAAVALEAGKRQSVNSSVTVQKPRLWGPRPAQEPNLYIAITRLRIGGQVIDTFETRFGIRSLQYGNDGLRINGQRVYLQGVNQHHDLGSLGAAFSIEAAERQLSMLQDMGCNAVRTSHNPPAPELLDLADQMGVLILNEIFDTWKSQKVRNDFHLIFNDWYEADLRAFLRRDRNHPSVVIWSYGNEVAEQGGGKSGADTAQRLEDIVREEDPTRQTTVGMNSASADSAFSSVVDLIGLNYQGEGRTGSTGSFPSFRSKFPNKMIFSTESASAISTRGTYLFPVTNGSSSAVKDGQGGDSKAMYVSAYELYAVDWGASADKVFVSQDRASYVAGEFVWTGWDYLGEPTPYNSARSSYFGIIDLAGFPKDRFYLYQSRWNPTVRTAHILPHWNWPDRVGQVTPVHVFSSGDEAELFLNGVSQGRQKKDQSTYRFRWDKVTYQPGELQVTTYKAGAIWANATVRTTGQATQLKLSTYRERTVIRADGSDLSFISVAVTDDKGNVVPQASGTITFSIQGPGTIVATDNGDPTDMAPFPSKDRKAFAGLALAIVRANADTTGTITVKATSTGLQAAELILEIA</sequence>
<dbReference type="SUPFAM" id="SSF49785">
    <property type="entry name" value="Galactose-binding domain-like"/>
    <property type="match status" value="1"/>
</dbReference>
<dbReference type="PANTHER" id="PTHR42732:SF1">
    <property type="entry name" value="BETA-MANNOSIDASE"/>
    <property type="match status" value="1"/>
</dbReference>
<dbReference type="Pfam" id="PF18565">
    <property type="entry name" value="Glyco_hydro2_C5"/>
    <property type="match status" value="1"/>
</dbReference>
<feature type="domain" description="Glycoside hydrolase family 2 immunoglobulin-like beta-sandwich" evidence="5">
    <location>
        <begin position="248"/>
        <end position="359"/>
    </location>
</feature>
<dbReference type="SUPFAM" id="SSF49303">
    <property type="entry name" value="beta-Galactosidase/glucuronidase domain"/>
    <property type="match status" value="1"/>
</dbReference>
<dbReference type="Proteomes" id="UP001275084">
    <property type="component" value="Unassembled WGS sequence"/>
</dbReference>
<reference evidence="10" key="1">
    <citation type="journal article" date="2023" name="Mol. Phylogenet. Evol.">
        <title>Genome-scale phylogeny and comparative genomics of the fungal order Sordariales.</title>
        <authorList>
            <person name="Hensen N."/>
            <person name="Bonometti L."/>
            <person name="Westerberg I."/>
            <person name="Brannstrom I.O."/>
            <person name="Guillou S."/>
            <person name="Cros-Aarteil S."/>
            <person name="Calhoun S."/>
            <person name="Haridas S."/>
            <person name="Kuo A."/>
            <person name="Mondo S."/>
            <person name="Pangilinan J."/>
            <person name="Riley R."/>
            <person name="LaButti K."/>
            <person name="Andreopoulos B."/>
            <person name="Lipzen A."/>
            <person name="Chen C."/>
            <person name="Yan M."/>
            <person name="Daum C."/>
            <person name="Ng V."/>
            <person name="Clum A."/>
            <person name="Steindorff A."/>
            <person name="Ohm R.A."/>
            <person name="Martin F."/>
            <person name="Silar P."/>
            <person name="Natvig D.O."/>
            <person name="Lalanne C."/>
            <person name="Gautier V."/>
            <person name="Ament-Velasquez S.L."/>
            <person name="Kruys A."/>
            <person name="Hutchinson M.I."/>
            <person name="Powell A.J."/>
            <person name="Barry K."/>
            <person name="Miller A.N."/>
            <person name="Grigoriev I.V."/>
            <person name="Debuchy R."/>
            <person name="Gladieux P."/>
            <person name="Hiltunen Thoren M."/>
            <person name="Johannesson H."/>
        </authorList>
    </citation>
    <scope>NUCLEOTIDE SEQUENCE</scope>
    <source>
        <strain evidence="10">CBS 955.72</strain>
    </source>
</reference>
<dbReference type="InterPro" id="IPR032311">
    <property type="entry name" value="DUF4982"/>
</dbReference>
<dbReference type="InterPro" id="IPR040605">
    <property type="entry name" value="Glyco_hydro2_dom5"/>
</dbReference>
<dbReference type="Pfam" id="PF16355">
    <property type="entry name" value="DUF4982"/>
    <property type="match status" value="1"/>
</dbReference>
<dbReference type="GO" id="GO:0005975">
    <property type="term" value="P:carbohydrate metabolic process"/>
    <property type="evidence" value="ECO:0007669"/>
    <property type="project" value="InterPro"/>
</dbReference>
<dbReference type="Gene3D" id="2.60.40.10">
    <property type="entry name" value="Immunoglobulins"/>
    <property type="match status" value="3"/>
</dbReference>
<evidence type="ECO:0000259" key="9">
    <source>
        <dbReference type="Pfam" id="PF22666"/>
    </source>
</evidence>
<dbReference type="InterPro" id="IPR051913">
    <property type="entry name" value="GH2_Domain-Containing"/>
</dbReference>
<accession>A0AAJ0MF86</accession>
<dbReference type="Gene3D" id="2.60.120.260">
    <property type="entry name" value="Galactose-binding domain-like"/>
    <property type="match status" value="1"/>
</dbReference>
<dbReference type="InterPro" id="IPR054593">
    <property type="entry name" value="Beta-mannosidase-like_N2"/>
</dbReference>
<dbReference type="PRINTS" id="PR00132">
    <property type="entry name" value="GLHYDRLASE2"/>
</dbReference>
<evidence type="ECO:0000256" key="2">
    <source>
        <dbReference type="ARBA" id="ARBA00022801"/>
    </source>
</evidence>
<proteinExistence type="inferred from homology"/>
<protein>
    <submittedName>
        <fullName evidence="10">Glycoside hydrolase superfamily</fullName>
    </submittedName>
</protein>
<evidence type="ECO:0000313" key="11">
    <source>
        <dbReference type="Proteomes" id="UP001275084"/>
    </source>
</evidence>
<evidence type="ECO:0000259" key="8">
    <source>
        <dbReference type="Pfam" id="PF18565"/>
    </source>
</evidence>
<dbReference type="EMBL" id="JAUIQD010000003">
    <property type="protein sequence ID" value="KAK3356485.1"/>
    <property type="molecule type" value="Genomic_DNA"/>
</dbReference>
<feature type="chain" id="PRO_5042582194" evidence="4">
    <location>
        <begin position="31"/>
        <end position="877"/>
    </location>
</feature>
<dbReference type="InterPro" id="IPR017853">
    <property type="entry name" value="GH"/>
</dbReference>
<dbReference type="Pfam" id="PF02836">
    <property type="entry name" value="Glyco_hydro_2_C"/>
    <property type="match status" value="1"/>
</dbReference>
<feature type="domain" description="Glycoside hydrolase family 2" evidence="8">
    <location>
        <begin position="775"/>
        <end position="872"/>
    </location>
</feature>
<organism evidence="10 11">
    <name type="scientific">Lasiosphaeria hispida</name>
    <dbReference type="NCBI Taxonomy" id="260671"/>
    <lineage>
        <taxon>Eukaryota</taxon>
        <taxon>Fungi</taxon>
        <taxon>Dikarya</taxon>
        <taxon>Ascomycota</taxon>
        <taxon>Pezizomycotina</taxon>
        <taxon>Sordariomycetes</taxon>
        <taxon>Sordariomycetidae</taxon>
        <taxon>Sordariales</taxon>
        <taxon>Lasiosphaeriaceae</taxon>
        <taxon>Lasiosphaeria</taxon>
    </lineage>
</organism>
<dbReference type="PROSITE" id="PS00608">
    <property type="entry name" value="GLYCOSYL_HYDROL_F2_2"/>
    <property type="match status" value="1"/>
</dbReference>
<evidence type="ECO:0000259" key="6">
    <source>
        <dbReference type="Pfam" id="PF02836"/>
    </source>
</evidence>
<feature type="domain" description="Glycoside hydrolase family 2 catalytic" evidence="6">
    <location>
        <begin position="367"/>
        <end position="521"/>
    </location>
</feature>
<evidence type="ECO:0000256" key="1">
    <source>
        <dbReference type="ARBA" id="ARBA00007401"/>
    </source>
</evidence>
<dbReference type="InterPro" id="IPR008979">
    <property type="entry name" value="Galactose-bd-like_sf"/>
</dbReference>
<dbReference type="PANTHER" id="PTHR42732">
    <property type="entry name" value="BETA-GALACTOSIDASE"/>
    <property type="match status" value="1"/>
</dbReference>
<feature type="domain" description="Beta-mannosidase-like galactose-binding" evidence="9">
    <location>
        <begin position="144"/>
        <end position="215"/>
    </location>
</feature>
<dbReference type="InterPro" id="IPR006103">
    <property type="entry name" value="Glyco_hydro_2_cat"/>
</dbReference>
<dbReference type="Gene3D" id="3.20.20.80">
    <property type="entry name" value="Glycosidases"/>
    <property type="match status" value="1"/>
</dbReference>
<dbReference type="InterPro" id="IPR036156">
    <property type="entry name" value="Beta-gal/glucu_dom_sf"/>
</dbReference>
<keyword evidence="3" id="KW-0326">Glycosidase</keyword>
<dbReference type="InterPro" id="IPR048229">
    <property type="entry name" value="GalB-like"/>
</dbReference>
<gene>
    <name evidence="10" type="ORF">B0T25DRAFT_449762</name>
</gene>
<evidence type="ECO:0000259" key="7">
    <source>
        <dbReference type="Pfam" id="PF16355"/>
    </source>
</evidence>
<dbReference type="NCBIfam" id="NF041463">
    <property type="entry name" value="GalB"/>
    <property type="match status" value="1"/>
</dbReference>
<keyword evidence="2 10" id="KW-0378">Hydrolase</keyword>
<keyword evidence="4" id="KW-0732">Signal</keyword>